<evidence type="ECO:0000313" key="14">
    <source>
        <dbReference type="EMBL" id="GAA0140307.1"/>
    </source>
</evidence>
<accession>A0AAV3NRJ5</accession>
<dbReference type="InterPro" id="IPR042197">
    <property type="entry name" value="Apaf_helical"/>
</dbReference>
<gene>
    <name evidence="14" type="ORF">LIER_01679</name>
</gene>
<organism evidence="14 15">
    <name type="scientific">Lithospermum erythrorhizon</name>
    <name type="common">Purple gromwell</name>
    <name type="synonym">Lithospermum officinale var. erythrorhizon</name>
    <dbReference type="NCBI Taxonomy" id="34254"/>
    <lineage>
        <taxon>Eukaryota</taxon>
        <taxon>Viridiplantae</taxon>
        <taxon>Streptophyta</taxon>
        <taxon>Embryophyta</taxon>
        <taxon>Tracheophyta</taxon>
        <taxon>Spermatophyta</taxon>
        <taxon>Magnoliopsida</taxon>
        <taxon>eudicotyledons</taxon>
        <taxon>Gunneridae</taxon>
        <taxon>Pentapetalae</taxon>
        <taxon>asterids</taxon>
        <taxon>lamiids</taxon>
        <taxon>Boraginales</taxon>
        <taxon>Boraginaceae</taxon>
        <taxon>Boraginoideae</taxon>
        <taxon>Lithospermeae</taxon>
        <taxon>Lithospermum</taxon>
    </lineage>
</organism>
<dbReference type="Gene3D" id="1.10.8.430">
    <property type="entry name" value="Helical domain of apoptotic protease-activating factors"/>
    <property type="match status" value="1"/>
</dbReference>
<dbReference type="GO" id="GO:0043531">
    <property type="term" value="F:ADP binding"/>
    <property type="evidence" value="ECO:0007669"/>
    <property type="project" value="InterPro"/>
</dbReference>
<dbReference type="SUPFAM" id="SSF52540">
    <property type="entry name" value="P-loop containing nucleoside triphosphate hydrolases"/>
    <property type="match status" value="1"/>
</dbReference>
<comment type="function">
    <text evidence="1">Confers resistance to late blight (Phytophthora infestans) races carrying the avirulence gene Avr1. Resistance proteins guard the plant against pathogens that contain an appropriate avirulence protein via an indirect interaction with this avirulence protein. That triggers a defense system including the hypersensitive response, which restricts the pathogen growth.</text>
</comment>
<dbReference type="EMBL" id="BAABME010000168">
    <property type="protein sequence ID" value="GAA0140307.1"/>
    <property type="molecule type" value="Genomic_DNA"/>
</dbReference>
<comment type="similarity">
    <text evidence="3">Belongs to the disease resistance NB-LRR family.</text>
</comment>
<evidence type="ECO:0000256" key="5">
    <source>
        <dbReference type="ARBA" id="ARBA00022614"/>
    </source>
</evidence>
<dbReference type="GO" id="GO:0009626">
    <property type="term" value="P:plant-type hypersensitive response"/>
    <property type="evidence" value="ECO:0007669"/>
    <property type="project" value="UniProtKB-KW"/>
</dbReference>
<dbReference type="GO" id="GO:0051607">
    <property type="term" value="P:defense response to virus"/>
    <property type="evidence" value="ECO:0007669"/>
    <property type="project" value="UniProtKB-ARBA"/>
</dbReference>
<dbReference type="Pfam" id="PF00931">
    <property type="entry name" value="NB-ARC"/>
    <property type="match status" value="1"/>
</dbReference>
<evidence type="ECO:0000256" key="4">
    <source>
        <dbReference type="ARBA" id="ARBA00022490"/>
    </source>
</evidence>
<dbReference type="InterPro" id="IPR055414">
    <property type="entry name" value="LRR_R13L4/SHOC2-like"/>
</dbReference>
<dbReference type="InterPro" id="IPR032675">
    <property type="entry name" value="LRR_dom_sf"/>
</dbReference>
<dbReference type="AlphaFoldDB" id="A0AAV3NRJ5"/>
<dbReference type="Proteomes" id="UP001454036">
    <property type="component" value="Unassembled WGS sequence"/>
</dbReference>
<evidence type="ECO:0000256" key="10">
    <source>
        <dbReference type="ARBA" id="ARBA00022840"/>
    </source>
</evidence>
<comment type="caution">
    <text evidence="14">The sequence shown here is derived from an EMBL/GenBank/DDBJ whole genome shotgun (WGS) entry which is preliminary data.</text>
</comment>
<evidence type="ECO:0000256" key="3">
    <source>
        <dbReference type="ARBA" id="ARBA00008894"/>
    </source>
</evidence>
<dbReference type="InterPro" id="IPR027417">
    <property type="entry name" value="P-loop_NTPase"/>
</dbReference>
<feature type="domain" description="NB-ARC" evidence="11">
    <location>
        <begin position="542"/>
        <end position="709"/>
    </location>
</feature>
<dbReference type="GO" id="GO:0005737">
    <property type="term" value="C:cytoplasm"/>
    <property type="evidence" value="ECO:0007669"/>
    <property type="project" value="UniProtKB-SubCell"/>
</dbReference>
<keyword evidence="5" id="KW-0433">Leucine-rich repeat</keyword>
<protein>
    <submittedName>
        <fullName evidence="14">Antimicrobial response protein</fullName>
    </submittedName>
</protein>
<dbReference type="PANTHER" id="PTHR23155:SF1152">
    <property type="entry name" value="AAA+ ATPASE DOMAIN-CONTAINING PROTEIN"/>
    <property type="match status" value="1"/>
</dbReference>
<dbReference type="Gene3D" id="1.10.10.10">
    <property type="entry name" value="Winged helix-like DNA-binding domain superfamily/Winged helix DNA-binding domain"/>
    <property type="match status" value="1"/>
</dbReference>
<evidence type="ECO:0000259" key="11">
    <source>
        <dbReference type="Pfam" id="PF00931"/>
    </source>
</evidence>
<dbReference type="PRINTS" id="PR00364">
    <property type="entry name" value="DISEASERSIST"/>
</dbReference>
<reference evidence="14 15" key="1">
    <citation type="submission" date="2024-01" db="EMBL/GenBank/DDBJ databases">
        <title>The complete chloroplast genome sequence of Lithospermum erythrorhizon: insights into the phylogenetic relationship among Boraginaceae species and the maternal lineages of purple gromwells.</title>
        <authorList>
            <person name="Okada T."/>
            <person name="Watanabe K."/>
        </authorList>
    </citation>
    <scope>NUCLEOTIDE SEQUENCE [LARGE SCALE GENOMIC DNA]</scope>
</reference>
<dbReference type="Pfam" id="PF23559">
    <property type="entry name" value="WHD_DRP"/>
    <property type="match status" value="1"/>
</dbReference>
<dbReference type="FunFam" id="3.40.50.300:FF:001091">
    <property type="entry name" value="Probable disease resistance protein At1g61300"/>
    <property type="match status" value="1"/>
</dbReference>
<keyword evidence="15" id="KW-1185">Reference proteome</keyword>
<dbReference type="Pfam" id="PF23598">
    <property type="entry name" value="LRR_14"/>
    <property type="match status" value="1"/>
</dbReference>
<dbReference type="GO" id="GO:0005524">
    <property type="term" value="F:ATP binding"/>
    <property type="evidence" value="ECO:0007669"/>
    <property type="project" value="UniProtKB-KW"/>
</dbReference>
<feature type="domain" description="Disease resistance protein winged helix" evidence="12">
    <location>
        <begin position="807"/>
        <end position="867"/>
    </location>
</feature>
<evidence type="ECO:0000259" key="13">
    <source>
        <dbReference type="Pfam" id="PF23598"/>
    </source>
</evidence>
<feature type="domain" description="Disease resistance R13L4/SHOC-2-like LRR" evidence="13">
    <location>
        <begin position="946"/>
        <end position="1230"/>
    </location>
</feature>
<evidence type="ECO:0000256" key="2">
    <source>
        <dbReference type="ARBA" id="ARBA00004496"/>
    </source>
</evidence>
<dbReference type="SUPFAM" id="SSF52058">
    <property type="entry name" value="L domain-like"/>
    <property type="match status" value="1"/>
</dbReference>
<sequence length="1272" mass="146868">MFVSYSNSNVSSQLDYLRFKCHSCISALLSCLTEVEKEYQSFIIQSEELQDHIWSIKIGFSFLLCFIEHSTKDEYVLRIQQLVDELSRGLHSLSNQHAESSVSLVQLDCAFSSLREKMSSAVINPEGRREVMDSGKRNNKICSDITDLLLRSLGDLTEVKANGITDLLQEIEDFKQKLTHFQILFNYLASGRLDFFMNYALTPPAQLLCRAVVILYSCLVEKMNEVVLLSVKAELGDVLHKIDLRKIYFMCLSAYFEKPKAKYECTLLTNAIRFLEYNKMPPQNHPCEELYKVLKSLQIGMHTILEETEREELNASVKTLIRMAIPILFLCNKDQKLEVGYVDEAEHALSRVCDLTRHIEETFLVLKLHKYPKTRPLGFLEFFCSYIKELQEFRAQQIETLMDEIQALYQEFNLLRYCLIQTKQPKELNDLPEQITSLAYDALYVIDFFLVYGSSALIKPSVSRIRNIVTPVRREIEALNTGFEALRVTEEKDSIFPSQVNTPRAFVEEAKLMPYEGEMGKTTSGIPTQVSTFPEIDFVGFEDEAKKAMESLADNTYENHVISIVGMPGIGKTTLANKLYKDPIIRRHFDVRAWCTVSQTYRKTELWHSILRQVSEIDAAGEYDDERIAEKIAQSLKRRRYLIVIDDMWDILAWKDLRRYLPNDFNGSRVLITTRHHNVAEQTASSSSNIYNLRLFNEEESLELFDRKLSLKDNCQEDLLQVGHQIALSCQGLPLAIAVIAGHVLKVDRKVERWKEIAESLTSCILRDPERPYRAMLEWSYNYLPNRLKPCFLYTGALGACQYIPVRKLKLLWIAEGLVQSNNCENLDTRAEDYLMDLISRSLVTPTHNKAIGGVKACVMHDLLREFCAEISEEESFMHIINVDSWPQLFGSKDQVLLSQLERLSIWSRGYDFLNERPSSTGLGVQSLLCFSRGQSIRENYEFDVTFVCMNFKLLRVLNIDEMDICNSIDIIVLLVHLRYLAVCADLQQSISIPSSIASLWKLQSLIFKSSFVSRIDIIDVPHSLWDMVNLRNVHIDYFARFQVDNGRVENLPFSENMETLSRPCFSSTEDAKKLLGRLQKLQKLTCTFLHCWDDSTNCYQFPILDFLTQLVSLKIFWMDSSKNLGARHEFSFPLNLKKLTLTAFVTMSWDELSDISKKLPNLEVLKIQGSCHDGTWDVGDEDFPNLKYLKLSHRYITNWFASEESFPKLEQLHLKLCKKLEEIPPWFEEAPCLQIITLESCNSLLCDSALRIEKMQKEEAQNSEFRVDILK</sequence>
<evidence type="ECO:0000256" key="7">
    <source>
        <dbReference type="ARBA" id="ARBA00022737"/>
    </source>
</evidence>
<dbReference type="FunFam" id="1.10.10.10:FF:000322">
    <property type="entry name" value="Probable disease resistance protein At1g63360"/>
    <property type="match status" value="1"/>
</dbReference>
<evidence type="ECO:0000313" key="15">
    <source>
        <dbReference type="Proteomes" id="UP001454036"/>
    </source>
</evidence>
<name>A0AAV3NRJ5_LITER</name>
<comment type="subcellular location">
    <subcellularLocation>
        <location evidence="2">Cytoplasm</location>
    </subcellularLocation>
</comment>
<dbReference type="InterPro" id="IPR036388">
    <property type="entry name" value="WH-like_DNA-bd_sf"/>
</dbReference>
<keyword evidence="9" id="KW-0611">Plant defense</keyword>
<dbReference type="InterPro" id="IPR002182">
    <property type="entry name" value="NB-ARC"/>
</dbReference>
<evidence type="ECO:0000256" key="1">
    <source>
        <dbReference type="ARBA" id="ARBA00002074"/>
    </source>
</evidence>
<evidence type="ECO:0000256" key="8">
    <source>
        <dbReference type="ARBA" id="ARBA00022741"/>
    </source>
</evidence>
<evidence type="ECO:0000259" key="12">
    <source>
        <dbReference type="Pfam" id="PF23559"/>
    </source>
</evidence>
<evidence type="ECO:0000256" key="9">
    <source>
        <dbReference type="ARBA" id="ARBA00022821"/>
    </source>
</evidence>
<keyword evidence="8" id="KW-0547">Nucleotide-binding</keyword>
<keyword evidence="7" id="KW-0677">Repeat</keyword>
<dbReference type="InterPro" id="IPR058922">
    <property type="entry name" value="WHD_DRP"/>
</dbReference>
<keyword evidence="10" id="KW-0067">ATP-binding</keyword>
<proteinExistence type="inferred from homology"/>
<keyword evidence="6" id="KW-0381">Hypersensitive response</keyword>
<evidence type="ECO:0000256" key="6">
    <source>
        <dbReference type="ARBA" id="ARBA00022667"/>
    </source>
</evidence>
<keyword evidence="4" id="KW-0963">Cytoplasm</keyword>
<dbReference type="Gene3D" id="3.80.10.10">
    <property type="entry name" value="Ribonuclease Inhibitor"/>
    <property type="match status" value="1"/>
</dbReference>
<dbReference type="Gene3D" id="3.40.50.300">
    <property type="entry name" value="P-loop containing nucleotide triphosphate hydrolases"/>
    <property type="match status" value="1"/>
</dbReference>
<dbReference type="PANTHER" id="PTHR23155">
    <property type="entry name" value="DISEASE RESISTANCE PROTEIN RP"/>
    <property type="match status" value="1"/>
</dbReference>
<dbReference type="InterPro" id="IPR044974">
    <property type="entry name" value="Disease_R_plants"/>
</dbReference>